<keyword evidence="3" id="KW-0964">Secreted</keyword>
<dbReference type="EnsemblMetazoa" id="PPA21903.1">
    <property type="protein sequence ID" value="PPA21903.1"/>
    <property type="gene ID" value="WBGene00111457"/>
</dbReference>
<dbReference type="PANTHER" id="PTHR21479:SF30">
    <property type="entry name" value="TRANSTHYRETIN-LIKE FAMILY PROTEIN"/>
    <property type="match status" value="1"/>
</dbReference>
<name>A0A2A6BBY8_PRIPA</name>
<dbReference type="InterPro" id="IPR038479">
    <property type="entry name" value="Transthyretin-like_sf"/>
</dbReference>
<comment type="subcellular location">
    <subcellularLocation>
        <location evidence="1">Secreted</location>
    </subcellularLocation>
</comment>
<dbReference type="Proteomes" id="UP000005239">
    <property type="component" value="Unassembled WGS sequence"/>
</dbReference>
<evidence type="ECO:0000256" key="2">
    <source>
        <dbReference type="ARBA" id="ARBA00010112"/>
    </source>
</evidence>
<proteinExistence type="inferred from homology"/>
<sequence>MRIYWFTVLIVFGFIGVEAPISWFRLRIELDIKVVIHCNNEPNATYNIELWEMDNNWSDQLIDKGEVKLSDHRGEISLKGQAKDSTMELCVEPYLIIRSDCSDRIGAVGYRGGHFDLYFDELYTPTFLLD</sequence>
<reference evidence="5" key="2">
    <citation type="submission" date="2022-06" db="UniProtKB">
        <authorList>
            <consortium name="EnsemblMetazoa"/>
        </authorList>
    </citation>
    <scope>IDENTIFICATION</scope>
    <source>
        <strain evidence="5">PS312</strain>
    </source>
</reference>
<keyword evidence="6" id="KW-1185">Reference proteome</keyword>
<accession>A0A2A6BBY8</accession>
<dbReference type="GO" id="GO:0009986">
    <property type="term" value="C:cell surface"/>
    <property type="evidence" value="ECO:0007669"/>
    <property type="project" value="InterPro"/>
</dbReference>
<dbReference type="Pfam" id="PF01060">
    <property type="entry name" value="TTR-52"/>
    <property type="match status" value="1"/>
</dbReference>
<dbReference type="GO" id="GO:0005576">
    <property type="term" value="C:extracellular region"/>
    <property type="evidence" value="ECO:0007669"/>
    <property type="project" value="UniProtKB-SubCell"/>
</dbReference>
<dbReference type="Gene3D" id="2.60.40.3330">
    <property type="match status" value="1"/>
</dbReference>
<accession>A0A8R1YJG8</accession>
<dbReference type="AlphaFoldDB" id="A0A2A6BBY8"/>
<gene>
    <name evidence="5" type="primary">WBGene00111457</name>
</gene>
<evidence type="ECO:0000313" key="5">
    <source>
        <dbReference type="EnsemblMetazoa" id="PPA21903.1"/>
    </source>
</evidence>
<organism evidence="5 6">
    <name type="scientific">Pristionchus pacificus</name>
    <name type="common">Parasitic nematode worm</name>
    <dbReference type="NCBI Taxonomy" id="54126"/>
    <lineage>
        <taxon>Eukaryota</taxon>
        <taxon>Metazoa</taxon>
        <taxon>Ecdysozoa</taxon>
        <taxon>Nematoda</taxon>
        <taxon>Chromadorea</taxon>
        <taxon>Rhabditida</taxon>
        <taxon>Rhabditina</taxon>
        <taxon>Diplogasteromorpha</taxon>
        <taxon>Diplogasteroidea</taxon>
        <taxon>Neodiplogasteridae</taxon>
        <taxon>Pristionchus</taxon>
    </lineage>
</organism>
<protein>
    <submittedName>
        <fullName evidence="5">Uncharacterized protein</fullName>
    </submittedName>
</protein>
<dbReference type="InterPro" id="IPR001534">
    <property type="entry name" value="Transthyretin-like"/>
</dbReference>
<keyword evidence="4" id="KW-0732">Signal</keyword>
<dbReference type="PANTHER" id="PTHR21479">
    <property type="match status" value="1"/>
</dbReference>
<comment type="similarity">
    <text evidence="2">Belongs to the nematode transthyretin-like family.</text>
</comment>
<evidence type="ECO:0000256" key="4">
    <source>
        <dbReference type="ARBA" id="ARBA00022729"/>
    </source>
</evidence>
<evidence type="ECO:0000256" key="3">
    <source>
        <dbReference type="ARBA" id="ARBA00022525"/>
    </source>
</evidence>
<reference evidence="6" key="1">
    <citation type="journal article" date="2008" name="Nat. Genet.">
        <title>The Pristionchus pacificus genome provides a unique perspective on nematode lifestyle and parasitism.</title>
        <authorList>
            <person name="Dieterich C."/>
            <person name="Clifton S.W."/>
            <person name="Schuster L.N."/>
            <person name="Chinwalla A."/>
            <person name="Delehaunty K."/>
            <person name="Dinkelacker I."/>
            <person name="Fulton L."/>
            <person name="Fulton R."/>
            <person name="Godfrey J."/>
            <person name="Minx P."/>
            <person name="Mitreva M."/>
            <person name="Roeseler W."/>
            <person name="Tian H."/>
            <person name="Witte H."/>
            <person name="Yang S.P."/>
            <person name="Wilson R.K."/>
            <person name="Sommer R.J."/>
        </authorList>
    </citation>
    <scope>NUCLEOTIDE SEQUENCE [LARGE SCALE GENOMIC DNA]</scope>
    <source>
        <strain evidence="6">PS312</strain>
    </source>
</reference>
<evidence type="ECO:0000256" key="1">
    <source>
        <dbReference type="ARBA" id="ARBA00004613"/>
    </source>
</evidence>
<evidence type="ECO:0000313" key="6">
    <source>
        <dbReference type="Proteomes" id="UP000005239"/>
    </source>
</evidence>